<dbReference type="AlphaFoldDB" id="A0ABD2YMG3"/>
<organism evidence="1 2">
    <name type="scientific">Cinchona calisaya</name>
    <dbReference type="NCBI Taxonomy" id="153742"/>
    <lineage>
        <taxon>Eukaryota</taxon>
        <taxon>Viridiplantae</taxon>
        <taxon>Streptophyta</taxon>
        <taxon>Embryophyta</taxon>
        <taxon>Tracheophyta</taxon>
        <taxon>Spermatophyta</taxon>
        <taxon>Magnoliopsida</taxon>
        <taxon>eudicotyledons</taxon>
        <taxon>Gunneridae</taxon>
        <taxon>Pentapetalae</taxon>
        <taxon>asterids</taxon>
        <taxon>lamiids</taxon>
        <taxon>Gentianales</taxon>
        <taxon>Rubiaceae</taxon>
        <taxon>Cinchonoideae</taxon>
        <taxon>Cinchoneae</taxon>
        <taxon>Cinchona</taxon>
    </lineage>
</organism>
<gene>
    <name evidence="1" type="ORF">ACH5RR_032497</name>
</gene>
<proteinExistence type="predicted"/>
<keyword evidence="2" id="KW-1185">Reference proteome</keyword>
<reference evidence="1 2" key="1">
    <citation type="submission" date="2024-11" db="EMBL/GenBank/DDBJ databases">
        <title>A near-complete genome assembly of Cinchona calisaya.</title>
        <authorList>
            <person name="Lian D.C."/>
            <person name="Zhao X.W."/>
            <person name="Wei L."/>
        </authorList>
    </citation>
    <scope>NUCLEOTIDE SEQUENCE [LARGE SCALE GENOMIC DNA]</scope>
    <source>
        <tissue evidence="1">Nenye</tissue>
    </source>
</reference>
<sequence>MSGIRRNRLDVTTPLVRDCVALPFDRYTVEEADLDVGSSPPGAVVEGAGTEKPLPSKLVLLEFYLNQAHQDPKWVEYVRQHLQTQGVRGCGQGTKLARAAKTFTKIMKKPAPCILCLKLVRLPSGPRANNPPPRRIVLCPPNPYRAKELPGDP</sequence>
<protein>
    <submittedName>
        <fullName evidence="1">Uncharacterized protein</fullName>
    </submittedName>
</protein>
<dbReference type="EMBL" id="JBJUIK010000013">
    <property type="protein sequence ID" value="KAL3507115.1"/>
    <property type="molecule type" value="Genomic_DNA"/>
</dbReference>
<accession>A0ABD2YMG3</accession>
<name>A0ABD2YMG3_9GENT</name>
<evidence type="ECO:0000313" key="2">
    <source>
        <dbReference type="Proteomes" id="UP001630127"/>
    </source>
</evidence>
<evidence type="ECO:0000313" key="1">
    <source>
        <dbReference type="EMBL" id="KAL3507115.1"/>
    </source>
</evidence>
<dbReference type="Proteomes" id="UP001630127">
    <property type="component" value="Unassembled WGS sequence"/>
</dbReference>
<comment type="caution">
    <text evidence="1">The sequence shown here is derived from an EMBL/GenBank/DDBJ whole genome shotgun (WGS) entry which is preliminary data.</text>
</comment>